<feature type="domain" description="Beta-lactamase-related" evidence="2">
    <location>
        <begin position="62"/>
        <end position="322"/>
    </location>
</feature>
<organism evidence="3 4">
    <name type="scientific">Humisphaera borealis</name>
    <dbReference type="NCBI Taxonomy" id="2807512"/>
    <lineage>
        <taxon>Bacteria</taxon>
        <taxon>Pseudomonadati</taxon>
        <taxon>Planctomycetota</taxon>
        <taxon>Phycisphaerae</taxon>
        <taxon>Tepidisphaerales</taxon>
        <taxon>Tepidisphaeraceae</taxon>
        <taxon>Humisphaera</taxon>
    </lineage>
</organism>
<sequence length="383" mass="42112">MNPLNRLAHRSALFLVVFACAASAFAAGPLPRATPESQGVSSAAIRAYIEAADAGVDTMHGFVLVRHGKVIAEAWWKPQTAETPHVMHSLSKSFTSTAVGLAVAEGKLSIDDPVLKFFPDDAPAKPSKNLQSMRVRDLLMMSTGHQTEPKFTADEPWVKTFLNHPVEFKPGTHFLYNSPGTYMCSAIVQKVTGQTVLEYLKPRLFEPLGIANPTWLSSPQGVSTGGWGLMIRTEDVAKFGQLYLQKGKWEGKQLVPEKWVEMATARQTSNGSDPTRDWDQGYGFQFWRCRHGAFRGDGAFGQFCVVMPEQDAVVAITADTKDMQAELNVVWDKLLPAFGKEPLPENPEEQAKLKDLIAKLAVREGHKDNVLRLPGTPATQPAK</sequence>
<keyword evidence="3" id="KW-0378">Hydrolase</keyword>
<name>A0A7M2WVN8_9BACT</name>
<dbReference type="EMBL" id="CP063458">
    <property type="protein sequence ID" value="QOV89394.1"/>
    <property type="molecule type" value="Genomic_DNA"/>
</dbReference>
<keyword evidence="1" id="KW-0732">Signal</keyword>
<dbReference type="KEGG" id="hbs:IPV69_24870"/>
<dbReference type="Proteomes" id="UP000593765">
    <property type="component" value="Chromosome"/>
</dbReference>
<dbReference type="Gene3D" id="3.40.710.10">
    <property type="entry name" value="DD-peptidase/beta-lactamase superfamily"/>
    <property type="match status" value="1"/>
</dbReference>
<dbReference type="InterPro" id="IPR001466">
    <property type="entry name" value="Beta-lactam-related"/>
</dbReference>
<evidence type="ECO:0000256" key="1">
    <source>
        <dbReference type="SAM" id="SignalP"/>
    </source>
</evidence>
<dbReference type="RefSeq" id="WP_206292432.1">
    <property type="nucleotide sequence ID" value="NZ_CP063458.1"/>
</dbReference>
<feature type="signal peptide" evidence="1">
    <location>
        <begin position="1"/>
        <end position="26"/>
    </location>
</feature>
<gene>
    <name evidence="3" type="ORF">IPV69_24870</name>
</gene>
<evidence type="ECO:0000313" key="4">
    <source>
        <dbReference type="Proteomes" id="UP000593765"/>
    </source>
</evidence>
<accession>A0A7M2WVN8</accession>
<protein>
    <submittedName>
        <fullName evidence="3">Serine hydrolase</fullName>
    </submittedName>
</protein>
<feature type="chain" id="PRO_5034143599" evidence="1">
    <location>
        <begin position="27"/>
        <end position="383"/>
    </location>
</feature>
<dbReference type="SUPFAM" id="SSF56601">
    <property type="entry name" value="beta-lactamase/transpeptidase-like"/>
    <property type="match status" value="1"/>
</dbReference>
<keyword evidence="4" id="KW-1185">Reference proteome</keyword>
<dbReference type="AlphaFoldDB" id="A0A7M2WVN8"/>
<dbReference type="PANTHER" id="PTHR43283:SF7">
    <property type="entry name" value="BETA-LACTAMASE-RELATED DOMAIN-CONTAINING PROTEIN"/>
    <property type="match status" value="1"/>
</dbReference>
<dbReference type="GO" id="GO:0016787">
    <property type="term" value="F:hydrolase activity"/>
    <property type="evidence" value="ECO:0007669"/>
    <property type="project" value="UniProtKB-KW"/>
</dbReference>
<proteinExistence type="predicted"/>
<evidence type="ECO:0000313" key="3">
    <source>
        <dbReference type="EMBL" id="QOV89394.1"/>
    </source>
</evidence>
<reference evidence="3 4" key="1">
    <citation type="submission" date="2020-10" db="EMBL/GenBank/DDBJ databases">
        <title>Wide distribution of Phycisphaera-like planctomycetes from WD2101 soil group in peatlands and genome analysis of the first cultivated representative.</title>
        <authorList>
            <person name="Dedysh S.N."/>
            <person name="Beletsky A.V."/>
            <person name="Ivanova A."/>
            <person name="Kulichevskaya I.S."/>
            <person name="Suzina N.E."/>
            <person name="Philippov D.A."/>
            <person name="Rakitin A.L."/>
            <person name="Mardanov A.V."/>
            <person name="Ravin N.V."/>
        </authorList>
    </citation>
    <scope>NUCLEOTIDE SEQUENCE [LARGE SCALE GENOMIC DNA]</scope>
    <source>
        <strain evidence="3 4">M1803</strain>
    </source>
</reference>
<dbReference type="Pfam" id="PF00144">
    <property type="entry name" value="Beta-lactamase"/>
    <property type="match status" value="1"/>
</dbReference>
<dbReference type="PANTHER" id="PTHR43283">
    <property type="entry name" value="BETA-LACTAMASE-RELATED"/>
    <property type="match status" value="1"/>
</dbReference>
<dbReference type="InterPro" id="IPR012338">
    <property type="entry name" value="Beta-lactam/transpept-like"/>
</dbReference>
<dbReference type="InterPro" id="IPR050789">
    <property type="entry name" value="Diverse_Enzym_Activities"/>
</dbReference>
<evidence type="ECO:0000259" key="2">
    <source>
        <dbReference type="Pfam" id="PF00144"/>
    </source>
</evidence>